<dbReference type="EMBL" id="FUWJ01000001">
    <property type="protein sequence ID" value="SJZ45203.1"/>
    <property type="molecule type" value="Genomic_DNA"/>
</dbReference>
<evidence type="ECO:0008006" key="4">
    <source>
        <dbReference type="Google" id="ProtNLM"/>
    </source>
</evidence>
<proteinExistence type="predicted"/>
<evidence type="ECO:0000256" key="1">
    <source>
        <dbReference type="SAM" id="MobiDB-lite"/>
    </source>
</evidence>
<protein>
    <recommendedName>
        <fullName evidence="4">Peptidase propeptide and YPEB domain-containing protein</fullName>
    </recommendedName>
</protein>
<evidence type="ECO:0000313" key="2">
    <source>
        <dbReference type="EMBL" id="SJZ45203.1"/>
    </source>
</evidence>
<keyword evidence="3" id="KW-1185">Reference proteome</keyword>
<accession>A0A1T4KS53</accession>
<dbReference type="AlphaFoldDB" id="A0A1T4KS53"/>
<name>A0A1T4KS53_9HYPH</name>
<organism evidence="2 3">
    <name type="scientific">Enhydrobacter aerosaccus</name>
    <dbReference type="NCBI Taxonomy" id="225324"/>
    <lineage>
        <taxon>Bacteria</taxon>
        <taxon>Pseudomonadati</taxon>
        <taxon>Pseudomonadota</taxon>
        <taxon>Alphaproteobacteria</taxon>
        <taxon>Hyphomicrobiales</taxon>
        <taxon>Enhydrobacter</taxon>
    </lineage>
</organism>
<reference evidence="3" key="1">
    <citation type="submission" date="2017-02" db="EMBL/GenBank/DDBJ databases">
        <authorList>
            <person name="Varghese N."/>
            <person name="Submissions S."/>
        </authorList>
    </citation>
    <scope>NUCLEOTIDE SEQUENCE [LARGE SCALE GENOMIC DNA]</scope>
    <source>
        <strain evidence="3">ATCC 27094</strain>
    </source>
</reference>
<gene>
    <name evidence="2" type="ORF">SAMN02745126_01119</name>
</gene>
<sequence>MGGADTAVKGGAGESANGVTAGSKSGLETPAVTGESPSVANASGQQLSSAALTARKAIERDGYKDVQGLAKGSDGLWHAQALRGNTQVQVTVDRAGMVSAQ</sequence>
<evidence type="ECO:0000313" key="3">
    <source>
        <dbReference type="Proteomes" id="UP000190092"/>
    </source>
</evidence>
<feature type="region of interest" description="Disordered" evidence="1">
    <location>
        <begin position="1"/>
        <end position="47"/>
    </location>
</feature>
<dbReference type="Proteomes" id="UP000190092">
    <property type="component" value="Unassembled WGS sequence"/>
</dbReference>
<dbReference type="STRING" id="225324.SAMN02745126_01119"/>
<feature type="compositionally biased region" description="Polar residues" evidence="1">
    <location>
        <begin position="35"/>
        <end position="47"/>
    </location>
</feature>